<sequence length="155" mass="17319">GSDQFEWVSTDELLSTVCGSDGQVWVQGRGRATLAKGPRGHAEHFVEGEALELSQLQWRRPKLRRLLLRDEERLGLRGFVSGYGPARRWDAFVTRQVELAPVHGRWHHVLAYPLGGDFTKALLRPSERGWTAAQREAAAGALRYLGETLASQCAK</sequence>
<reference evidence="1" key="1">
    <citation type="submission" date="2023-10" db="EMBL/GenBank/DDBJ databases">
        <authorList>
            <person name="Chen Y."/>
            <person name="Shah S."/>
            <person name="Dougan E. K."/>
            <person name="Thang M."/>
            <person name="Chan C."/>
        </authorList>
    </citation>
    <scope>NUCLEOTIDE SEQUENCE [LARGE SCALE GENOMIC DNA]</scope>
</reference>
<dbReference type="EMBL" id="CAUYUJ010017103">
    <property type="protein sequence ID" value="CAK0871791.1"/>
    <property type="molecule type" value="Genomic_DNA"/>
</dbReference>
<evidence type="ECO:0000313" key="2">
    <source>
        <dbReference type="Proteomes" id="UP001189429"/>
    </source>
</evidence>
<protein>
    <submittedName>
        <fullName evidence="1">Uncharacterized protein</fullName>
    </submittedName>
</protein>
<evidence type="ECO:0000313" key="1">
    <source>
        <dbReference type="EMBL" id="CAK0871791.1"/>
    </source>
</evidence>
<keyword evidence="2" id="KW-1185">Reference proteome</keyword>
<feature type="non-terminal residue" evidence="1">
    <location>
        <position position="155"/>
    </location>
</feature>
<organism evidence="1 2">
    <name type="scientific">Prorocentrum cordatum</name>
    <dbReference type="NCBI Taxonomy" id="2364126"/>
    <lineage>
        <taxon>Eukaryota</taxon>
        <taxon>Sar</taxon>
        <taxon>Alveolata</taxon>
        <taxon>Dinophyceae</taxon>
        <taxon>Prorocentrales</taxon>
        <taxon>Prorocentraceae</taxon>
        <taxon>Prorocentrum</taxon>
    </lineage>
</organism>
<accession>A0ABN9VFA9</accession>
<proteinExistence type="predicted"/>
<name>A0ABN9VFA9_9DINO</name>
<gene>
    <name evidence="1" type="ORF">PCOR1329_LOCUS57473</name>
</gene>
<feature type="non-terminal residue" evidence="1">
    <location>
        <position position="1"/>
    </location>
</feature>
<dbReference type="Proteomes" id="UP001189429">
    <property type="component" value="Unassembled WGS sequence"/>
</dbReference>
<comment type="caution">
    <text evidence="1">The sequence shown here is derived from an EMBL/GenBank/DDBJ whole genome shotgun (WGS) entry which is preliminary data.</text>
</comment>